<keyword evidence="2" id="KW-1133">Transmembrane helix</keyword>
<feature type="region of interest" description="Disordered" evidence="1">
    <location>
        <begin position="312"/>
        <end position="337"/>
    </location>
</feature>
<evidence type="ECO:0000313" key="3">
    <source>
        <dbReference type="EMBL" id="QHT85624.1"/>
    </source>
</evidence>
<reference evidence="3" key="1">
    <citation type="journal article" date="2020" name="Nature">
        <title>Giant virus diversity and host interactions through global metagenomics.</title>
        <authorList>
            <person name="Schulz F."/>
            <person name="Roux S."/>
            <person name="Paez-Espino D."/>
            <person name="Jungbluth S."/>
            <person name="Walsh D.A."/>
            <person name="Denef V.J."/>
            <person name="McMahon K.D."/>
            <person name="Konstantinidis K.T."/>
            <person name="Eloe-Fadrosh E.A."/>
            <person name="Kyrpides N.C."/>
            <person name="Woyke T."/>
        </authorList>
    </citation>
    <scope>NUCLEOTIDE SEQUENCE</scope>
    <source>
        <strain evidence="3">GVMAG-M-3300023184-182</strain>
    </source>
</reference>
<feature type="region of interest" description="Disordered" evidence="1">
    <location>
        <begin position="634"/>
        <end position="677"/>
    </location>
</feature>
<dbReference type="SUPFAM" id="SSF141571">
    <property type="entry name" value="Pentapeptide repeat-like"/>
    <property type="match status" value="1"/>
</dbReference>
<feature type="compositionally biased region" description="Polar residues" evidence="1">
    <location>
        <begin position="312"/>
        <end position="323"/>
    </location>
</feature>
<sequence length="715" mass="78427">MNKNKLISIFLLIFIIILSLGIGIFFSYKSMTNIKEGIVTVDNTGSYQNKPDQNLLIDQMQSIYLYMTLLYINDPNKNLYTQYIKNSNPNWYQPYYDNNLLGDITNIDITKILNKDCSFYYTDSNNNSIVYNINNGSDFKNFLNNLKNILTPHSFEQIYYKTIFNDYKSLPDYTELLEIMYVYTFVPTALYEMYIMPYNEIIVKYDDVIKTMNDYNIFHQLYNFADQMNFLKSYNYIIDISGKKIKYVNCKQPNPTTENNVEIQKFIESILNILKDPIAVKSLEESYIKFYNRLCIFVGSSTDKYNYENTIEQENSKDGQNNIELGDLGGDNKNTDNAIPEPEISEIVNYATTMPGTLNYASVNYATTMPGITTSGTTTSGATTSGTTMSGATIPGATMSGATMPGATTSGTTMPGATMPGTTMSGTTMSGATMSGTINYGTTKPVQISATTTKPVQISATTTKPVQISATTTKPIQISAINTFVFKDSNYKILTSLPPTVLEFTKTRNNTIYYILQFNSGSNYTITPVTNLNIDIYDLFAVSNGESGKYSYLGGKGGKYISVFSDTTVGKINKSISNSNSITFDCVDKYNTKATNIIGLNISLSNTDSTSTKGIKNNYTEFYYGSPGGNGSEINSAFGDPGTGGNKLADSGTRISSSSNDGGKGEDNYGGGGGGPAGKTNGTYTTAQGLVGKGGTGSITLVYRFNNTQQVANLN</sequence>
<feature type="compositionally biased region" description="Gly residues" evidence="1">
    <location>
        <begin position="668"/>
        <end position="677"/>
    </location>
</feature>
<organism evidence="3">
    <name type="scientific">viral metagenome</name>
    <dbReference type="NCBI Taxonomy" id="1070528"/>
    <lineage>
        <taxon>unclassified sequences</taxon>
        <taxon>metagenomes</taxon>
        <taxon>organismal metagenomes</taxon>
    </lineage>
</organism>
<dbReference type="EMBL" id="MN740043">
    <property type="protein sequence ID" value="QHT85624.1"/>
    <property type="molecule type" value="Genomic_DNA"/>
</dbReference>
<proteinExistence type="predicted"/>
<dbReference type="AlphaFoldDB" id="A0A6C0HYG1"/>
<feature type="transmembrane region" description="Helical" evidence="2">
    <location>
        <begin position="7"/>
        <end position="28"/>
    </location>
</feature>
<protein>
    <submittedName>
        <fullName evidence="3">Uncharacterized protein</fullName>
    </submittedName>
</protein>
<accession>A0A6C0HYG1</accession>
<dbReference type="Gene3D" id="2.160.20.80">
    <property type="entry name" value="E3 ubiquitin-protein ligase SopA"/>
    <property type="match status" value="1"/>
</dbReference>
<keyword evidence="2" id="KW-0812">Transmembrane</keyword>
<keyword evidence="2" id="KW-0472">Membrane</keyword>
<evidence type="ECO:0000256" key="1">
    <source>
        <dbReference type="SAM" id="MobiDB-lite"/>
    </source>
</evidence>
<evidence type="ECO:0000256" key="2">
    <source>
        <dbReference type="SAM" id="Phobius"/>
    </source>
</evidence>
<name>A0A6C0HYG1_9ZZZZ</name>